<dbReference type="GO" id="GO:0008353">
    <property type="term" value="F:RNA polymerase II CTD heptapeptide repeat kinase activity"/>
    <property type="evidence" value="ECO:0007669"/>
    <property type="project" value="UniProtKB-EC"/>
</dbReference>
<comment type="caution">
    <text evidence="12">The sequence shown here is derived from an EMBL/GenBank/DDBJ whole genome shotgun (WGS) entry which is preliminary data.</text>
</comment>
<dbReference type="Proteomes" id="UP001231189">
    <property type="component" value="Unassembled WGS sequence"/>
</dbReference>
<evidence type="ECO:0000256" key="1">
    <source>
        <dbReference type="ARBA" id="ARBA00006485"/>
    </source>
</evidence>
<organism evidence="12 13">
    <name type="scientific">Lolium multiflorum</name>
    <name type="common">Italian ryegrass</name>
    <name type="synonym">Lolium perenne subsp. multiflorum</name>
    <dbReference type="NCBI Taxonomy" id="4521"/>
    <lineage>
        <taxon>Eukaryota</taxon>
        <taxon>Viridiplantae</taxon>
        <taxon>Streptophyta</taxon>
        <taxon>Embryophyta</taxon>
        <taxon>Tracheophyta</taxon>
        <taxon>Spermatophyta</taxon>
        <taxon>Magnoliopsida</taxon>
        <taxon>Liliopsida</taxon>
        <taxon>Poales</taxon>
        <taxon>Poaceae</taxon>
        <taxon>BOP clade</taxon>
        <taxon>Pooideae</taxon>
        <taxon>Poodae</taxon>
        <taxon>Poeae</taxon>
        <taxon>Poeae Chloroplast Group 2 (Poeae type)</taxon>
        <taxon>Loliodinae</taxon>
        <taxon>Loliinae</taxon>
        <taxon>Lolium</taxon>
    </lineage>
</organism>
<dbReference type="EMBL" id="JAUUTY010000006">
    <property type="protein sequence ID" value="KAK1615862.1"/>
    <property type="molecule type" value="Genomic_DNA"/>
</dbReference>
<feature type="domain" description="Protein kinase" evidence="11">
    <location>
        <begin position="32"/>
        <end position="318"/>
    </location>
</feature>
<reference evidence="12" key="1">
    <citation type="submission" date="2023-07" db="EMBL/GenBank/DDBJ databases">
        <title>A chromosome-level genome assembly of Lolium multiflorum.</title>
        <authorList>
            <person name="Chen Y."/>
            <person name="Copetti D."/>
            <person name="Kolliker R."/>
            <person name="Studer B."/>
        </authorList>
    </citation>
    <scope>NUCLEOTIDE SEQUENCE</scope>
    <source>
        <strain evidence="12">02402/16</strain>
        <tissue evidence="12">Leaf</tissue>
    </source>
</reference>
<keyword evidence="7 9" id="KW-0067">ATP-binding</keyword>
<sequence>MAVVGALPAAVRFVDSRSKSCNGRPIWSLDDYGETGVLGHGSFGTVIKARYYGTGESVAIKILTSTSSQDATLREADLLAACSGHRSIVQLRAMSLDPATDALSLVMEYVGPSLSDVLRWRHARPFPEADVRCVMRQLLAGAEHMHRCRVVHRDIKPDNVLVGGDRMSVKICDLGLAMSMTEPPPYGRCGTRNYTAPEILLGKPDYDATVDAWSLGCVMAELLRGCPIFSGAEDDADQLLKIFEILGVPNKWSWPAYGSMPLAGELVTLPSILHCNRLREMFPEHRLSAEGFQVLSGLLSCDADRRLSATAALRHPWFTNNVDDAPECLI</sequence>
<dbReference type="EC" id="2.7.11.23" evidence="2"/>
<dbReference type="InterPro" id="IPR000719">
    <property type="entry name" value="Prot_kinase_dom"/>
</dbReference>
<gene>
    <name evidence="12" type="ORF">QYE76_021379</name>
</gene>
<dbReference type="InterPro" id="IPR011009">
    <property type="entry name" value="Kinase-like_dom_sf"/>
</dbReference>
<comment type="similarity">
    <text evidence="1">Belongs to the protein kinase superfamily. CMGC Ser/Thr protein kinase family. CDC2/CDKX subfamily.</text>
</comment>
<dbReference type="Gene3D" id="3.30.200.20">
    <property type="entry name" value="Phosphorylase Kinase, domain 1"/>
    <property type="match status" value="1"/>
</dbReference>
<keyword evidence="10" id="KW-0723">Serine/threonine-protein kinase</keyword>
<dbReference type="InterPro" id="IPR008271">
    <property type="entry name" value="Ser/Thr_kinase_AS"/>
</dbReference>
<dbReference type="Pfam" id="PF00069">
    <property type="entry name" value="Pkinase"/>
    <property type="match status" value="1"/>
</dbReference>
<evidence type="ECO:0000256" key="10">
    <source>
        <dbReference type="RuleBase" id="RU000304"/>
    </source>
</evidence>
<evidence type="ECO:0000256" key="8">
    <source>
        <dbReference type="ARBA" id="ARBA00049280"/>
    </source>
</evidence>
<evidence type="ECO:0000256" key="9">
    <source>
        <dbReference type="PROSITE-ProRule" id="PRU10141"/>
    </source>
</evidence>
<evidence type="ECO:0000256" key="7">
    <source>
        <dbReference type="ARBA" id="ARBA00022840"/>
    </source>
</evidence>
<dbReference type="PROSITE" id="PS00108">
    <property type="entry name" value="PROTEIN_KINASE_ST"/>
    <property type="match status" value="1"/>
</dbReference>
<dbReference type="Gene3D" id="1.10.510.10">
    <property type="entry name" value="Transferase(Phosphotransferase) domain 1"/>
    <property type="match status" value="1"/>
</dbReference>
<dbReference type="InterPro" id="IPR050108">
    <property type="entry name" value="CDK"/>
</dbReference>
<keyword evidence="6" id="KW-0418">Kinase</keyword>
<dbReference type="AlphaFoldDB" id="A0AAD8R7K8"/>
<evidence type="ECO:0000256" key="6">
    <source>
        <dbReference type="ARBA" id="ARBA00022777"/>
    </source>
</evidence>
<feature type="binding site" evidence="9">
    <location>
        <position position="61"/>
    </location>
    <ligand>
        <name>ATP</name>
        <dbReference type="ChEBI" id="CHEBI:30616"/>
    </ligand>
</feature>
<keyword evidence="13" id="KW-1185">Reference proteome</keyword>
<dbReference type="SMART" id="SM00220">
    <property type="entry name" value="S_TKc"/>
    <property type="match status" value="1"/>
</dbReference>
<dbReference type="PANTHER" id="PTHR24056:SF190">
    <property type="entry name" value="CYCLIN-DEPENDENT KINASE G-1"/>
    <property type="match status" value="1"/>
</dbReference>
<dbReference type="GO" id="GO:0005634">
    <property type="term" value="C:nucleus"/>
    <property type="evidence" value="ECO:0007669"/>
    <property type="project" value="TreeGrafter"/>
</dbReference>
<dbReference type="SUPFAM" id="SSF56112">
    <property type="entry name" value="Protein kinase-like (PK-like)"/>
    <property type="match status" value="1"/>
</dbReference>
<dbReference type="PROSITE" id="PS00107">
    <property type="entry name" value="PROTEIN_KINASE_ATP"/>
    <property type="match status" value="1"/>
</dbReference>
<evidence type="ECO:0000256" key="5">
    <source>
        <dbReference type="ARBA" id="ARBA00022741"/>
    </source>
</evidence>
<evidence type="ECO:0000256" key="3">
    <source>
        <dbReference type="ARBA" id="ARBA00022553"/>
    </source>
</evidence>
<comment type="catalytic activity">
    <reaction evidence="8">
        <text>[DNA-directed RNA polymerase] + ATP = phospho-[DNA-directed RNA polymerase] + ADP + H(+)</text>
        <dbReference type="Rhea" id="RHEA:10216"/>
        <dbReference type="Rhea" id="RHEA-COMP:11321"/>
        <dbReference type="Rhea" id="RHEA-COMP:11322"/>
        <dbReference type="ChEBI" id="CHEBI:15378"/>
        <dbReference type="ChEBI" id="CHEBI:30616"/>
        <dbReference type="ChEBI" id="CHEBI:43176"/>
        <dbReference type="ChEBI" id="CHEBI:68546"/>
        <dbReference type="ChEBI" id="CHEBI:456216"/>
        <dbReference type="EC" id="2.7.11.23"/>
    </reaction>
</comment>
<keyword evidence="5 9" id="KW-0547">Nucleotide-binding</keyword>
<dbReference type="PROSITE" id="PS50011">
    <property type="entry name" value="PROTEIN_KINASE_DOM"/>
    <property type="match status" value="1"/>
</dbReference>
<evidence type="ECO:0000259" key="11">
    <source>
        <dbReference type="PROSITE" id="PS50011"/>
    </source>
</evidence>
<protein>
    <recommendedName>
        <fullName evidence="2">[RNA-polymerase]-subunit kinase</fullName>
        <ecNumber evidence="2">2.7.11.23</ecNumber>
    </recommendedName>
</protein>
<evidence type="ECO:0000256" key="2">
    <source>
        <dbReference type="ARBA" id="ARBA00012409"/>
    </source>
</evidence>
<dbReference type="FunFam" id="1.10.510.10:FF:000790">
    <property type="entry name" value="Cyclin-dependent kinase G-1"/>
    <property type="match status" value="1"/>
</dbReference>
<dbReference type="GO" id="GO:0005524">
    <property type="term" value="F:ATP binding"/>
    <property type="evidence" value="ECO:0007669"/>
    <property type="project" value="UniProtKB-UniRule"/>
</dbReference>
<dbReference type="InterPro" id="IPR017441">
    <property type="entry name" value="Protein_kinase_ATP_BS"/>
</dbReference>
<evidence type="ECO:0000313" key="12">
    <source>
        <dbReference type="EMBL" id="KAK1615862.1"/>
    </source>
</evidence>
<proteinExistence type="inferred from homology"/>
<keyword evidence="3" id="KW-0597">Phosphoprotein</keyword>
<name>A0AAD8R7K8_LOLMU</name>
<evidence type="ECO:0000256" key="4">
    <source>
        <dbReference type="ARBA" id="ARBA00022679"/>
    </source>
</evidence>
<evidence type="ECO:0000313" key="13">
    <source>
        <dbReference type="Proteomes" id="UP001231189"/>
    </source>
</evidence>
<dbReference type="GO" id="GO:0007346">
    <property type="term" value="P:regulation of mitotic cell cycle"/>
    <property type="evidence" value="ECO:0007669"/>
    <property type="project" value="TreeGrafter"/>
</dbReference>
<accession>A0AAD8R7K8</accession>
<keyword evidence="4" id="KW-0808">Transferase</keyword>
<dbReference type="PANTHER" id="PTHR24056">
    <property type="entry name" value="CELL DIVISION PROTEIN KINASE"/>
    <property type="match status" value="1"/>
</dbReference>